<comment type="pathway">
    <text evidence="2 8">Protein modification; protein glycosylation.</text>
</comment>
<feature type="transmembrane region" description="Helical" evidence="8">
    <location>
        <begin position="408"/>
        <end position="430"/>
    </location>
</feature>
<dbReference type="GO" id="GO:0008250">
    <property type="term" value="C:oligosaccharyltransferase complex"/>
    <property type="evidence" value="ECO:0007669"/>
    <property type="project" value="TreeGrafter"/>
</dbReference>
<dbReference type="OrthoDB" id="29105at2759"/>
<sequence length="444" mass="48332">MRLLSSAFVALLAFARLSFAASSSGDSVLVLLDTSLDRENYSIFFGGLEKRGYSLTFRAPKDASPAITDYDVPNFDHVIFFSPEAKSYAQDITPQSLVGLLSEKTNLLIALSPKQTPLTSLATEFSLILPPPETPLISHHPARSERPTTIPVAVSSSSPLLTPGIPPVWFSGAPHALGNNPMLVPILRAPAESFAADSTDDTGADGIVDATEKGGEGLWAGSQMGLVTGFQTNVNSRVVFAGGIDLFSDEYARKELPSGTPSGNSQFARDIATWVFQETLTLRIDSVEHHRVNQTEAPEMYTTNDEIVYTAHISSYDSRTSTWKPYSGIGDLQLEFTMLDPHIRTSLPPVPGSPGTYQVQFRAPDRHGVFKFILNWKRKGYSYLSSSTTVPVVPPRHDGYPRFLSAAWPYYTGAISTSAGFFLFAALWLAGDVKGERKKVSKAE</sequence>
<dbReference type="GO" id="GO:0016740">
    <property type="term" value="F:transferase activity"/>
    <property type="evidence" value="ECO:0007669"/>
    <property type="project" value="UniProtKB-KW"/>
</dbReference>
<dbReference type="STRING" id="1314800.A0A1B7MRU3"/>
<dbReference type="PANTHER" id="PTHR10830">
    <property type="entry name" value="DOLICHYL-DIPHOSPHOOLIGOSACCHARIDE--PROTEIN GLYCOSYLTRANSFERASE 48 KDA SUBUNIT"/>
    <property type="match status" value="1"/>
</dbReference>
<dbReference type="InterPro" id="IPR055459">
    <property type="entry name" value="OST48_MD"/>
</dbReference>
<evidence type="ECO:0000313" key="11">
    <source>
        <dbReference type="EMBL" id="OAX35296.1"/>
    </source>
</evidence>
<dbReference type="PANTHER" id="PTHR10830:SF0">
    <property type="entry name" value="DOLICHYL-DIPHOSPHOOLIGOSACCHARIDE--PROTEIN GLYCOSYLTRANSFERASE 48 KDA SUBUNIT"/>
    <property type="match status" value="1"/>
</dbReference>
<dbReference type="InterPro" id="IPR055457">
    <property type="entry name" value="OST48_N"/>
</dbReference>
<reference evidence="11 12" key="1">
    <citation type="submission" date="2016-06" db="EMBL/GenBank/DDBJ databases">
        <title>Comparative genomics of the ectomycorrhizal sister species Rhizopogon vinicolor and Rhizopogon vesiculosus (Basidiomycota: Boletales) reveals a divergence of the mating type B locus.</title>
        <authorList>
            <consortium name="DOE Joint Genome Institute"/>
            <person name="Mujic A.B."/>
            <person name="Kuo A."/>
            <person name="Tritt A."/>
            <person name="Lipzen A."/>
            <person name="Chen C."/>
            <person name="Johnson J."/>
            <person name="Sharma A."/>
            <person name="Barry K."/>
            <person name="Grigoriev I.V."/>
            <person name="Spatafora J.W."/>
        </authorList>
    </citation>
    <scope>NUCLEOTIDE SEQUENCE [LARGE SCALE GENOMIC DNA]</scope>
    <source>
        <strain evidence="11 12">AM-OR11-026</strain>
    </source>
</reference>
<dbReference type="EMBL" id="KV448513">
    <property type="protein sequence ID" value="OAX35296.1"/>
    <property type="molecule type" value="Genomic_DNA"/>
</dbReference>
<dbReference type="InterPro" id="IPR005013">
    <property type="entry name" value="DDOST_48_kDa_subunit"/>
</dbReference>
<dbReference type="Pfam" id="PF23358">
    <property type="entry name" value="OST48_MD"/>
    <property type="match status" value="1"/>
</dbReference>
<keyword evidence="12" id="KW-1185">Reference proteome</keyword>
<evidence type="ECO:0000256" key="3">
    <source>
        <dbReference type="ARBA" id="ARBA00008743"/>
    </source>
</evidence>
<keyword evidence="6 8" id="KW-1133">Transmembrane helix</keyword>
<feature type="domain" description="OST48 middle" evidence="10">
    <location>
        <begin position="289"/>
        <end position="430"/>
    </location>
</feature>
<comment type="function">
    <text evidence="8">Subunit of the oligosaccharyl transferase (OST) complex that catalyzes the initial transfer of a defined glycan (Glc(3)Man(9)GlcNAc(2) in eukaryotes) from the lipid carrier dolichol-pyrophosphate to an asparagine residue within an Asn-X-Ser/Thr consensus motif in nascent polypeptide chains, the first step in protein N-glycosylation. N-glycosylation occurs cotranslationally and the complex associates with the Sec61 complex at the channel-forming translocon complex that mediates protein translocation across the endoplasmic reticulum (ER).</text>
</comment>
<feature type="signal peptide" evidence="8">
    <location>
        <begin position="1"/>
        <end position="20"/>
    </location>
</feature>
<keyword evidence="7 8" id="KW-0472">Membrane</keyword>
<dbReference type="GO" id="GO:0018279">
    <property type="term" value="P:protein N-linked glycosylation via asparagine"/>
    <property type="evidence" value="ECO:0007669"/>
    <property type="project" value="UniProtKB-UniRule"/>
</dbReference>
<name>A0A1B7MRU3_9AGAM</name>
<evidence type="ECO:0000256" key="8">
    <source>
        <dbReference type="RuleBase" id="RU361142"/>
    </source>
</evidence>
<dbReference type="Pfam" id="PF03345">
    <property type="entry name" value="OST48_N"/>
    <property type="match status" value="1"/>
</dbReference>
<proteinExistence type="inferred from homology"/>
<gene>
    <name evidence="11" type="ORF">K503DRAFT_868369</name>
</gene>
<keyword evidence="4 8" id="KW-0812">Transmembrane</keyword>
<comment type="similarity">
    <text evidence="3 8">Belongs to the DDOST 48 kDa subunit family.</text>
</comment>
<evidence type="ECO:0000256" key="5">
    <source>
        <dbReference type="ARBA" id="ARBA00022824"/>
    </source>
</evidence>
<comment type="subunit">
    <text evidence="8">Component of the oligosaccharyltransferase (OST) complex.</text>
</comment>
<organism evidence="11 12">
    <name type="scientific">Rhizopogon vinicolor AM-OR11-026</name>
    <dbReference type="NCBI Taxonomy" id="1314800"/>
    <lineage>
        <taxon>Eukaryota</taxon>
        <taxon>Fungi</taxon>
        <taxon>Dikarya</taxon>
        <taxon>Basidiomycota</taxon>
        <taxon>Agaricomycotina</taxon>
        <taxon>Agaricomycetes</taxon>
        <taxon>Agaricomycetidae</taxon>
        <taxon>Boletales</taxon>
        <taxon>Suillineae</taxon>
        <taxon>Rhizopogonaceae</taxon>
        <taxon>Rhizopogon</taxon>
    </lineage>
</organism>
<evidence type="ECO:0000256" key="1">
    <source>
        <dbReference type="ARBA" id="ARBA00004479"/>
    </source>
</evidence>
<keyword evidence="8" id="KW-0732">Signal</keyword>
<dbReference type="AlphaFoldDB" id="A0A1B7MRU3"/>
<evidence type="ECO:0000256" key="7">
    <source>
        <dbReference type="ARBA" id="ARBA00023136"/>
    </source>
</evidence>
<dbReference type="InParanoid" id="A0A1B7MRU3"/>
<evidence type="ECO:0000259" key="10">
    <source>
        <dbReference type="Pfam" id="PF23358"/>
    </source>
</evidence>
<feature type="domain" description="OST48 N-terminal" evidence="9">
    <location>
        <begin position="28"/>
        <end position="275"/>
    </location>
</feature>
<keyword evidence="5 8" id="KW-0256">Endoplasmic reticulum</keyword>
<protein>
    <recommendedName>
        <fullName evidence="8">Dolichyl-diphosphooligosaccharide--protein glycosyltransferase subunit WBP1</fullName>
        <shortName evidence="8">Oligosaccharyl transferase subunit WBP1</shortName>
    </recommendedName>
</protein>
<dbReference type="Proteomes" id="UP000092154">
    <property type="component" value="Unassembled WGS sequence"/>
</dbReference>
<dbReference type="FunCoup" id="A0A1B7MRU3">
    <property type="interactions" value="548"/>
</dbReference>
<comment type="subcellular location">
    <subcellularLocation>
        <location evidence="8">Endoplasmic reticulum membrane</location>
        <topology evidence="8">Single-pass type I membrane protein</topology>
    </subcellularLocation>
    <subcellularLocation>
        <location evidence="1">Membrane</location>
        <topology evidence="1">Single-pass type I membrane protein</topology>
    </subcellularLocation>
</comment>
<evidence type="ECO:0000256" key="6">
    <source>
        <dbReference type="ARBA" id="ARBA00022989"/>
    </source>
</evidence>
<dbReference type="UniPathway" id="UPA00378"/>
<evidence type="ECO:0000256" key="2">
    <source>
        <dbReference type="ARBA" id="ARBA00004922"/>
    </source>
</evidence>
<evidence type="ECO:0000256" key="4">
    <source>
        <dbReference type="ARBA" id="ARBA00022692"/>
    </source>
</evidence>
<evidence type="ECO:0000259" key="9">
    <source>
        <dbReference type="Pfam" id="PF03345"/>
    </source>
</evidence>
<keyword evidence="11" id="KW-0808">Transferase</keyword>
<accession>A0A1B7MRU3</accession>
<evidence type="ECO:0000313" key="12">
    <source>
        <dbReference type="Proteomes" id="UP000092154"/>
    </source>
</evidence>
<feature type="chain" id="PRO_5008447625" description="Dolichyl-diphosphooligosaccharide--protein glycosyltransferase subunit WBP1" evidence="8">
    <location>
        <begin position="21"/>
        <end position="444"/>
    </location>
</feature>